<evidence type="ECO:0000256" key="1">
    <source>
        <dbReference type="SAM" id="Phobius"/>
    </source>
</evidence>
<dbReference type="AlphaFoldDB" id="A0A558HQ02"/>
<dbReference type="STRING" id="553385.GCA_000591415_03547"/>
<dbReference type="EMBL" id="VNFH01000004">
    <property type="protein sequence ID" value="TVU71213.1"/>
    <property type="molecule type" value="Genomic_DNA"/>
</dbReference>
<accession>A0A558HQ02</accession>
<feature type="transmembrane region" description="Helical" evidence="1">
    <location>
        <begin position="46"/>
        <end position="64"/>
    </location>
</feature>
<feature type="transmembrane region" description="Helical" evidence="1">
    <location>
        <begin position="6"/>
        <end position="34"/>
    </location>
</feature>
<keyword evidence="3" id="KW-1185">Reference proteome</keyword>
<protein>
    <submittedName>
        <fullName evidence="2">Uncharacterized protein</fullName>
    </submittedName>
</protein>
<keyword evidence="1" id="KW-0812">Transmembrane</keyword>
<evidence type="ECO:0000313" key="3">
    <source>
        <dbReference type="Proteomes" id="UP000319941"/>
    </source>
</evidence>
<proteinExistence type="predicted"/>
<feature type="transmembrane region" description="Helical" evidence="1">
    <location>
        <begin position="101"/>
        <end position="120"/>
    </location>
</feature>
<feature type="transmembrane region" description="Helical" evidence="1">
    <location>
        <begin position="164"/>
        <end position="181"/>
    </location>
</feature>
<dbReference type="RefSeq" id="WP_144727038.1">
    <property type="nucleotide sequence ID" value="NZ_CAWOWR010000097.1"/>
</dbReference>
<feature type="transmembrane region" description="Helical" evidence="1">
    <location>
        <begin position="126"/>
        <end position="152"/>
    </location>
</feature>
<feature type="transmembrane region" description="Helical" evidence="1">
    <location>
        <begin position="70"/>
        <end position="89"/>
    </location>
</feature>
<comment type="caution">
    <text evidence="2">The sequence shown here is derived from an EMBL/GenBank/DDBJ whole genome shotgun (WGS) entry which is preliminary data.</text>
</comment>
<dbReference type="OrthoDB" id="6186478at2"/>
<keyword evidence="1" id="KW-1133">Transmembrane helix</keyword>
<name>A0A558HQ02_9GAMM</name>
<dbReference type="Proteomes" id="UP000319941">
    <property type="component" value="Unassembled WGS sequence"/>
</dbReference>
<keyword evidence="1" id="KW-0472">Membrane</keyword>
<reference evidence="2 3" key="1">
    <citation type="submission" date="2019-07" db="EMBL/GenBank/DDBJ databases">
        <title>Diversity of Bacteria from Kongsfjorden, Arctic.</title>
        <authorList>
            <person name="Yu Y."/>
        </authorList>
    </citation>
    <scope>NUCLEOTIDE SEQUENCE [LARGE SCALE GENOMIC DNA]</scope>
    <source>
        <strain evidence="2 3">SM1923</strain>
    </source>
</reference>
<evidence type="ECO:0000313" key="2">
    <source>
        <dbReference type="EMBL" id="TVU71213.1"/>
    </source>
</evidence>
<organism evidence="2 3">
    <name type="scientific">Cobetia crustatorum</name>
    <dbReference type="NCBI Taxonomy" id="553385"/>
    <lineage>
        <taxon>Bacteria</taxon>
        <taxon>Pseudomonadati</taxon>
        <taxon>Pseudomonadota</taxon>
        <taxon>Gammaproteobacteria</taxon>
        <taxon>Oceanospirillales</taxon>
        <taxon>Halomonadaceae</taxon>
        <taxon>Cobetia</taxon>
    </lineage>
</organism>
<gene>
    <name evidence="2" type="ORF">FQP86_06690</name>
</gene>
<sequence>MMWPEQWMIGVRAVCGSPVILYLIVTAGLVGVASQDTLTWKAGGRILLRLINGLLLGITLSLFAPQTLVMAVMGLAMLVSLLVAIHVPLRHAFGQGIFQRVPALLAGLVVALLFLGHEVASTPFAILLGVMMTVMWGVLLCWAIFALIGRLLPRAAFVIAQRVLGAWMVAIGAMSLTFIVMQW</sequence>